<dbReference type="Pfam" id="PF00565">
    <property type="entry name" value="SNase"/>
    <property type="match status" value="1"/>
</dbReference>
<dbReference type="RefSeq" id="WP_134111250.1">
    <property type="nucleotide sequence ID" value="NZ_SOCN01000005.1"/>
</dbReference>
<dbReference type="PROSITE" id="PS50830">
    <property type="entry name" value="TNASE_3"/>
    <property type="match status" value="1"/>
</dbReference>
<comment type="caution">
    <text evidence="6">The sequence shown here is derived from an EMBL/GenBank/DDBJ whole genome shotgun (WGS) entry which is preliminary data.</text>
</comment>
<evidence type="ECO:0000256" key="3">
    <source>
        <dbReference type="ARBA" id="ARBA00022801"/>
    </source>
</evidence>
<evidence type="ECO:0000256" key="2">
    <source>
        <dbReference type="ARBA" id="ARBA00022759"/>
    </source>
</evidence>
<dbReference type="InterPro" id="IPR002071">
    <property type="entry name" value="Thermonucl_AS"/>
</dbReference>
<dbReference type="GO" id="GO:0016787">
    <property type="term" value="F:hydrolase activity"/>
    <property type="evidence" value="ECO:0007669"/>
    <property type="project" value="UniProtKB-KW"/>
</dbReference>
<keyword evidence="4" id="KW-1133">Transmembrane helix</keyword>
<accession>A0A4R7UD68</accession>
<keyword evidence="3" id="KW-0378">Hydrolase</keyword>
<feature type="transmembrane region" description="Helical" evidence="4">
    <location>
        <begin position="16"/>
        <end position="32"/>
    </location>
</feature>
<name>A0A4R7UD68_9BACT</name>
<dbReference type="PANTHER" id="PTHR12302">
    <property type="entry name" value="EBNA2 BINDING PROTEIN P100"/>
    <property type="match status" value="1"/>
</dbReference>
<evidence type="ECO:0000256" key="4">
    <source>
        <dbReference type="SAM" id="Phobius"/>
    </source>
</evidence>
<gene>
    <name evidence="6" type="ORF">BCF59_0695</name>
</gene>
<keyword evidence="7" id="KW-1185">Reference proteome</keyword>
<keyword evidence="4" id="KW-0812">Transmembrane</keyword>
<dbReference type="Proteomes" id="UP000295757">
    <property type="component" value="Unassembled WGS sequence"/>
</dbReference>
<dbReference type="PROSITE" id="PS01123">
    <property type="entry name" value="TNASE_1"/>
    <property type="match status" value="1"/>
</dbReference>
<dbReference type="EMBL" id="SOCN01000005">
    <property type="protein sequence ID" value="TDV22849.1"/>
    <property type="molecule type" value="Genomic_DNA"/>
</dbReference>
<dbReference type="InterPro" id="IPR035437">
    <property type="entry name" value="SNase_OB-fold_sf"/>
</dbReference>
<evidence type="ECO:0000256" key="1">
    <source>
        <dbReference type="ARBA" id="ARBA00022722"/>
    </source>
</evidence>
<dbReference type="PANTHER" id="PTHR12302:SF3">
    <property type="entry name" value="SERINE_THREONINE-PROTEIN KINASE 31"/>
    <property type="match status" value="1"/>
</dbReference>
<evidence type="ECO:0000313" key="6">
    <source>
        <dbReference type="EMBL" id="TDV22849.1"/>
    </source>
</evidence>
<evidence type="ECO:0000259" key="5">
    <source>
        <dbReference type="PROSITE" id="PS50830"/>
    </source>
</evidence>
<proteinExistence type="predicted"/>
<organism evidence="6 7">
    <name type="scientific">Mycoplasmopsis mustelae</name>
    <dbReference type="NCBI Taxonomy" id="171289"/>
    <lineage>
        <taxon>Bacteria</taxon>
        <taxon>Bacillati</taxon>
        <taxon>Mycoplasmatota</taxon>
        <taxon>Mycoplasmoidales</taxon>
        <taxon>Metamycoplasmataceae</taxon>
        <taxon>Mycoplasmopsis</taxon>
    </lineage>
</organism>
<dbReference type="Gene3D" id="2.40.50.90">
    <property type="match status" value="1"/>
</dbReference>
<protein>
    <submittedName>
        <fullName evidence="6">Micrococcal nuclease</fullName>
    </submittedName>
</protein>
<keyword evidence="1" id="KW-0540">Nuclease</keyword>
<reference evidence="6 7" key="1">
    <citation type="submission" date="2019-03" db="EMBL/GenBank/DDBJ databases">
        <title>Genomic Encyclopedia of Archaeal and Bacterial Type Strains, Phase II (KMG-II): from individual species to whole genera.</title>
        <authorList>
            <person name="Goeker M."/>
        </authorList>
    </citation>
    <scope>NUCLEOTIDE SEQUENCE [LARGE SCALE GENOMIC DNA]</scope>
    <source>
        <strain evidence="6 7">ATCC 35214</strain>
    </source>
</reference>
<dbReference type="GO" id="GO:0004519">
    <property type="term" value="F:endonuclease activity"/>
    <property type="evidence" value="ECO:0007669"/>
    <property type="project" value="UniProtKB-KW"/>
</dbReference>
<dbReference type="SMART" id="SM00318">
    <property type="entry name" value="SNc"/>
    <property type="match status" value="1"/>
</dbReference>
<dbReference type="OrthoDB" id="401280at2"/>
<keyword evidence="4" id="KW-0472">Membrane</keyword>
<dbReference type="AlphaFoldDB" id="A0A4R7UD68"/>
<feature type="domain" description="TNase-like" evidence="5">
    <location>
        <begin position="40"/>
        <end position="193"/>
    </location>
</feature>
<sequence length="202" mass="24106">MKTIKTVLLKIWKHKYWFLSPVVIPVILIPILQSKQYINKIIAVELIKITDGDTLEVTDTNKKIYNVRLYGIDTPETQKDFKDEILAKDENFYAQLAKKYLINLLNNQTLSLQILQKDKYNRFVGVIYLNDLQINNSINNLLVKNGWARVYYIQDQNPKKMYFINSQWSKNFYQMLLNSQEYAKDNLLGFWKENYNHIFHKT</sequence>
<keyword evidence="2" id="KW-0255">Endonuclease</keyword>
<dbReference type="GO" id="GO:0003676">
    <property type="term" value="F:nucleic acid binding"/>
    <property type="evidence" value="ECO:0007669"/>
    <property type="project" value="InterPro"/>
</dbReference>
<dbReference type="SUPFAM" id="SSF50199">
    <property type="entry name" value="Staphylococcal nuclease"/>
    <property type="match status" value="1"/>
</dbReference>
<dbReference type="InterPro" id="IPR016071">
    <property type="entry name" value="Staphylococal_nuclease_OB-fold"/>
</dbReference>
<evidence type="ECO:0000313" key="7">
    <source>
        <dbReference type="Proteomes" id="UP000295757"/>
    </source>
</evidence>